<evidence type="ECO:0000313" key="2">
    <source>
        <dbReference type="Proteomes" id="UP000499080"/>
    </source>
</evidence>
<comment type="caution">
    <text evidence="1">The sequence shown here is derived from an EMBL/GenBank/DDBJ whole genome shotgun (WGS) entry which is preliminary data.</text>
</comment>
<reference evidence="1 2" key="1">
    <citation type="journal article" date="2019" name="Sci. Rep.">
        <title>Orb-weaving spider Araneus ventricosus genome elucidates the spidroin gene catalogue.</title>
        <authorList>
            <person name="Kono N."/>
            <person name="Nakamura H."/>
            <person name="Ohtoshi R."/>
            <person name="Moran D.A.P."/>
            <person name="Shinohara A."/>
            <person name="Yoshida Y."/>
            <person name="Fujiwara M."/>
            <person name="Mori M."/>
            <person name="Tomita M."/>
            <person name="Arakawa K."/>
        </authorList>
    </citation>
    <scope>NUCLEOTIDE SEQUENCE [LARGE SCALE GENOMIC DNA]</scope>
</reference>
<keyword evidence="2" id="KW-1185">Reference proteome</keyword>
<dbReference type="AlphaFoldDB" id="A0A4Y2IZL1"/>
<name>A0A4Y2IZL1_ARAVE</name>
<sequence>MLYRPVTSHCLVKLSLVLSRARRLERLTNRCRCLRHCSKRVNGAISSKVHPKLHLVWVEMRVKVVEGVIPHRFWYHVWNAYLSCTDGRESCGVPTCVLIETLNGGRGLCVYAEESCSGAKFEVALGDDISRLLEMLGFLTVEGKGRNIYLKIPIFTV</sequence>
<protein>
    <submittedName>
        <fullName evidence="1">Uncharacterized protein</fullName>
    </submittedName>
</protein>
<organism evidence="1 2">
    <name type="scientific">Araneus ventricosus</name>
    <name type="common">Orbweaver spider</name>
    <name type="synonym">Epeira ventricosa</name>
    <dbReference type="NCBI Taxonomy" id="182803"/>
    <lineage>
        <taxon>Eukaryota</taxon>
        <taxon>Metazoa</taxon>
        <taxon>Ecdysozoa</taxon>
        <taxon>Arthropoda</taxon>
        <taxon>Chelicerata</taxon>
        <taxon>Arachnida</taxon>
        <taxon>Araneae</taxon>
        <taxon>Araneomorphae</taxon>
        <taxon>Entelegynae</taxon>
        <taxon>Araneoidea</taxon>
        <taxon>Araneidae</taxon>
        <taxon>Araneus</taxon>
    </lineage>
</organism>
<accession>A0A4Y2IZL1</accession>
<evidence type="ECO:0000313" key="1">
    <source>
        <dbReference type="EMBL" id="GBM83100.1"/>
    </source>
</evidence>
<dbReference type="EMBL" id="BGPR01108533">
    <property type="protein sequence ID" value="GBM83100.1"/>
    <property type="molecule type" value="Genomic_DNA"/>
</dbReference>
<dbReference type="Proteomes" id="UP000499080">
    <property type="component" value="Unassembled WGS sequence"/>
</dbReference>
<gene>
    <name evidence="1" type="ORF">AVEN_8493_1</name>
</gene>
<proteinExistence type="predicted"/>